<accession>A0A7W7B4I5</accession>
<sequence>MIQFFAKLQGVLPTWRGESSKALAGGPERRGATRSLALFWSARMRTRGWAGPVTVVEISARGMRLRSPYYPEIGARVVVELPGNAPLAGVVRWADLGRFGMQFDREADVVGILRAHKRATGRHLGVDEPD</sequence>
<keyword evidence="3" id="KW-1185">Reference proteome</keyword>
<evidence type="ECO:0000259" key="1">
    <source>
        <dbReference type="Pfam" id="PF07238"/>
    </source>
</evidence>
<dbReference type="RefSeq" id="WP_184071855.1">
    <property type="nucleotide sequence ID" value="NZ_JACHNZ010000063.1"/>
</dbReference>
<organism evidence="2 3">
    <name type="scientific">Sphingosinicella soli</name>
    <dbReference type="NCBI Taxonomy" id="333708"/>
    <lineage>
        <taxon>Bacteria</taxon>
        <taxon>Pseudomonadati</taxon>
        <taxon>Pseudomonadota</taxon>
        <taxon>Alphaproteobacteria</taxon>
        <taxon>Sphingomonadales</taxon>
        <taxon>Sphingosinicellaceae</taxon>
        <taxon>Sphingosinicella</taxon>
    </lineage>
</organism>
<gene>
    <name evidence="2" type="ORF">GGQ98_003524</name>
</gene>
<dbReference type="Pfam" id="PF07238">
    <property type="entry name" value="PilZ"/>
    <property type="match status" value="1"/>
</dbReference>
<dbReference type="SUPFAM" id="SSF141371">
    <property type="entry name" value="PilZ domain-like"/>
    <property type="match status" value="1"/>
</dbReference>
<reference evidence="2 3" key="1">
    <citation type="submission" date="2020-08" db="EMBL/GenBank/DDBJ databases">
        <title>Genomic Encyclopedia of Type Strains, Phase IV (KMG-IV): sequencing the most valuable type-strain genomes for metagenomic binning, comparative biology and taxonomic classification.</title>
        <authorList>
            <person name="Goeker M."/>
        </authorList>
    </citation>
    <scope>NUCLEOTIDE SEQUENCE [LARGE SCALE GENOMIC DNA]</scope>
    <source>
        <strain evidence="2 3">DSM 17328</strain>
    </source>
</reference>
<dbReference type="InterPro" id="IPR009875">
    <property type="entry name" value="PilZ_domain"/>
</dbReference>
<proteinExistence type="predicted"/>
<dbReference type="GO" id="GO:0035438">
    <property type="term" value="F:cyclic-di-GMP binding"/>
    <property type="evidence" value="ECO:0007669"/>
    <property type="project" value="InterPro"/>
</dbReference>
<dbReference type="EMBL" id="JACHNZ010000063">
    <property type="protein sequence ID" value="MBB4633868.1"/>
    <property type="molecule type" value="Genomic_DNA"/>
</dbReference>
<comment type="caution">
    <text evidence="2">The sequence shown here is derived from an EMBL/GenBank/DDBJ whole genome shotgun (WGS) entry which is preliminary data.</text>
</comment>
<dbReference type="AlphaFoldDB" id="A0A7W7B4I5"/>
<evidence type="ECO:0000313" key="3">
    <source>
        <dbReference type="Proteomes" id="UP000566324"/>
    </source>
</evidence>
<evidence type="ECO:0000313" key="2">
    <source>
        <dbReference type="EMBL" id="MBB4633868.1"/>
    </source>
</evidence>
<protein>
    <recommendedName>
        <fullName evidence="1">PilZ domain-containing protein</fullName>
    </recommendedName>
</protein>
<dbReference type="Proteomes" id="UP000566324">
    <property type="component" value="Unassembled WGS sequence"/>
</dbReference>
<feature type="domain" description="PilZ" evidence="1">
    <location>
        <begin position="41"/>
        <end position="106"/>
    </location>
</feature>
<name>A0A7W7B4I5_9SPHN</name>